<organism evidence="8 9">
    <name type="scientific">Lignipirellula cremea</name>
    <dbReference type="NCBI Taxonomy" id="2528010"/>
    <lineage>
        <taxon>Bacteria</taxon>
        <taxon>Pseudomonadati</taxon>
        <taxon>Planctomycetota</taxon>
        <taxon>Planctomycetia</taxon>
        <taxon>Pirellulales</taxon>
        <taxon>Pirellulaceae</taxon>
        <taxon>Lignipirellula</taxon>
    </lineage>
</organism>
<protein>
    <recommendedName>
        <fullName evidence="10">Planctomycete cytochrome C</fullName>
    </recommendedName>
</protein>
<evidence type="ECO:0000259" key="4">
    <source>
        <dbReference type="Pfam" id="PF07627"/>
    </source>
</evidence>
<proteinExistence type="predicted"/>
<feature type="domain" description="Cytochrome C Planctomycete-type" evidence="6">
    <location>
        <begin position="48"/>
        <end position="95"/>
    </location>
</feature>
<accession>A0A518DW10</accession>
<dbReference type="KEGG" id="lcre:Pla8534_38390"/>
<evidence type="ECO:0000259" key="5">
    <source>
        <dbReference type="Pfam" id="PF07631"/>
    </source>
</evidence>
<dbReference type="Pfam" id="PF07631">
    <property type="entry name" value="PSD4"/>
    <property type="match status" value="1"/>
</dbReference>
<feature type="domain" description="DUF1595" evidence="7">
    <location>
        <begin position="434"/>
        <end position="495"/>
    </location>
</feature>
<dbReference type="AlphaFoldDB" id="A0A518DW10"/>
<dbReference type="Pfam" id="PF07627">
    <property type="entry name" value="PSCyt3"/>
    <property type="match status" value="1"/>
</dbReference>
<dbReference type="Proteomes" id="UP000317648">
    <property type="component" value="Chromosome"/>
</dbReference>
<feature type="signal peptide" evidence="1">
    <location>
        <begin position="1"/>
        <end position="31"/>
    </location>
</feature>
<dbReference type="InterPro" id="IPR011429">
    <property type="entry name" value="Cyt_c_Planctomycete-type"/>
</dbReference>
<evidence type="ECO:0000313" key="9">
    <source>
        <dbReference type="Proteomes" id="UP000317648"/>
    </source>
</evidence>
<sequence precursor="true">MKRPLSPSSSCLLLAVLLPGMFAVLPGTVSAETAEIDRSVVTFLNSYCVRCHGPEKQNASLRFDTMPVSLADETIAQSWQDILDALNLDEMPPEDEKQPDNDELSLVLETLTKNLREGRERLNDAGGQMVLRRLNRREYQNTIRDLLGLDIGIDSVPDDATLDGFDTIAQAHSFSSLHLERYLSTGSAVLETFIDRRFGVQESQVLRYEPEEGLLEDIRNSQKKLAGRLPASNRKLRRDPTGQVGNGDFVVLQHQLLTDYLAHPASSQGVLVPFRGITPFVKSKTNVLGRNGVYKVRVRCGVDSPQPVDGVFLEVRRVPRQTSNIDHINCVEVRGTIAEPQIIEFEAVVDGVVGNWISLARRTPRQEPLERFQAIAARGSSITAKNEISYLADDEQPNVWIDWIETEGPFPRFEGTIDPSLVKLHPTRATDEEARAMIEKFALAAFRRQPPSPEYLDRVFDIYQQTRENGAEANVATREALKVVLASPRFLFLYEPNVEGEKRKLTPLELAVRLSYFLWSGPPDEELYQAAESGELASPDGLARQLDRMLKSEKSEQFVVNFVTQYLELDRLDGVSPEATPAPDYDRPLQEESRREVFAFFRYLLQENQPVRDMIDADYVVVNSLLADFYGIPDVHGDLYRRVPLPAGSPRGGLLGQSAILTLTGTGERTSPVERGAFVLRKILNRPPPPAPANVPMLEEEGLGNRSIRETLSIHMSKAQCSSCHRRMDPLGFGLENFDPVGRWRETVLSADKSTRFPIEPAGLMPDGERRFATPGEMKKLMMNDQDEFTTGLTQAIMTYGIGRKIGYADQVEVERIVDAASTAGGGLRTLLHEIVKSSAFQTR</sequence>
<feature type="chain" id="PRO_5021854295" description="Planctomycete cytochrome C" evidence="1">
    <location>
        <begin position="32"/>
        <end position="844"/>
    </location>
</feature>
<evidence type="ECO:0000256" key="1">
    <source>
        <dbReference type="SAM" id="SignalP"/>
    </source>
</evidence>
<keyword evidence="9" id="KW-1185">Reference proteome</keyword>
<dbReference type="Pfam" id="PF07637">
    <property type="entry name" value="PSD5"/>
    <property type="match status" value="1"/>
</dbReference>
<keyword evidence="1" id="KW-0732">Signal</keyword>
<dbReference type="InterPro" id="IPR011478">
    <property type="entry name" value="DUF1585"/>
</dbReference>
<feature type="domain" description="DUF1592" evidence="5">
    <location>
        <begin position="505"/>
        <end position="632"/>
    </location>
</feature>
<dbReference type="Pfam" id="PF07635">
    <property type="entry name" value="PSCyt1"/>
    <property type="match status" value="1"/>
</dbReference>
<dbReference type="InterPro" id="IPR013039">
    <property type="entry name" value="DUF1588"/>
</dbReference>
<evidence type="ECO:0000313" key="8">
    <source>
        <dbReference type="EMBL" id="QDU96020.1"/>
    </source>
</evidence>
<dbReference type="OrthoDB" id="175242at2"/>
<dbReference type="Pfam" id="PF07626">
    <property type="entry name" value="PSD3"/>
    <property type="match status" value="1"/>
</dbReference>
<evidence type="ECO:0000259" key="6">
    <source>
        <dbReference type="Pfam" id="PF07635"/>
    </source>
</evidence>
<dbReference type="EMBL" id="CP036433">
    <property type="protein sequence ID" value="QDU96020.1"/>
    <property type="molecule type" value="Genomic_DNA"/>
</dbReference>
<dbReference type="InterPro" id="IPR013042">
    <property type="entry name" value="DUF1592"/>
</dbReference>
<dbReference type="RefSeq" id="WP_145054697.1">
    <property type="nucleotide sequence ID" value="NZ_CP036433.1"/>
</dbReference>
<dbReference type="InterPro" id="IPR013043">
    <property type="entry name" value="DUF1595"/>
</dbReference>
<gene>
    <name evidence="8" type="ORF">Pla8534_38390</name>
</gene>
<feature type="domain" description="DUF1588" evidence="4">
    <location>
        <begin position="651"/>
        <end position="747"/>
    </location>
</feature>
<evidence type="ECO:0008006" key="10">
    <source>
        <dbReference type="Google" id="ProtNLM"/>
    </source>
</evidence>
<evidence type="ECO:0000259" key="2">
    <source>
        <dbReference type="Pfam" id="PF07624"/>
    </source>
</evidence>
<evidence type="ECO:0000259" key="3">
    <source>
        <dbReference type="Pfam" id="PF07626"/>
    </source>
</evidence>
<reference evidence="8 9" key="1">
    <citation type="submission" date="2019-02" db="EMBL/GenBank/DDBJ databases">
        <title>Deep-cultivation of Planctomycetes and their phenomic and genomic characterization uncovers novel biology.</title>
        <authorList>
            <person name="Wiegand S."/>
            <person name="Jogler M."/>
            <person name="Boedeker C."/>
            <person name="Pinto D."/>
            <person name="Vollmers J."/>
            <person name="Rivas-Marin E."/>
            <person name="Kohn T."/>
            <person name="Peeters S.H."/>
            <person name="Heuer A."/>
            <person name="Rast P."/>
            <person name="Oberbeckmann S."/>
            <person name="Bunk B."/>
            <person name="Jeske O."/>
            <person name="Meyerdierks A."/>
            <person name="Storesund J.E."/>
            <person name="Kallscheuer N."/>
            <person name="Luecker S."/>
            <person name="Lage O.M."/>
            <person name="Pohl T."/>
            <person name="Merkel B.J."/>
            <person name="Hornburger P."/>
            <person name="Mueller R.-W."/>
            <person name="Bruemmer F."/>
            <person name="Labrenz M."/>
            <person name="Spormann A.M."/>
            <person name="Op den Camp H."/>
            <person name="Overmann J."/>
            <person name="Amann R."/>
            <person name="Jetten M.S.M."/>
            <person name="Mascher T."/>
            <person name="Medema M.H."/>
            <person name="Devos D.P."/>
            <person name="Kaster A.-K."/>
            <person name="Ovreas L."/>
            <person name="Rohde M."/>
            <person name="Galperin M.Y."/>
            <person name="Jogler C."/>
        </authorList>
    </citation>
    <scope>NUCLEOTIDE SEQUENCE [LARGE SCALE GENOMIC DNA]</scope>
    <source>
        <strain evidence="8 9">Pla85_3_4</strain>
    </source>
</reference>
<name>A0A518DW10_9BACT</name>
<feature type="domain" description="DUF1585" evidence="2">
    <location>
        <begin position="770"/>
        <end position="841"/>
    </location>
</feature>
<feature type="domain" description="DUF1587" evidence="3">
    <location>
        <begin position="132"/>
        <end position="193"/>
    </location>
</feature>
<evidence type="ECO:0000259" key="7">
    <source>
        <dbReference type="Pfam" id="PF07637"/>
    </source>
</evidence>
<dbReference type="InterPro" id="IPR013036">
    <property type="entry name" value="DUF1587"/>
</dbReference>
<dbReference type="Pfam" id="PF07624">
    <property type="entry name" value="PSD2"/>
    <property type="match status" value="1"/>
</dbReference>